<evidence type="ECO:0000256" key="4">
    <source>
        <dbReference type="ARBA" id="ARBA00022984"/>
    </source>
</evidence>
<dbReference type="GO" id="GO:0071555">
    <property type="term" value="P:cell wall organization"/>
    <property type="evidence" value="ECO:0007669"/>
    <property type="project" value="UniProtKB-UniRule"/>
</dbReference>
<dbReference type="InterPro" id="IPR038063">
    <property type="entry name" value="Transpep_catalytic_dom"/>
</dbReference>
<keyword evidence="6 7" id="KW-0961">Cell wall biogenesis/degradation</keyword>
<dbReference type="Gene3D" id="2.60.40.3780">
    <property type="match status" value="1"/>
</dbReference>
<gene>
    <name evidence="10" type="ORF">SAMN05216553_102322</name>
</gene>
<evidence type="ECO:0000259" key="9">
    <source>
        <dbReference type="PROSITE" id="PS52029"/>
    </source>
</evidence>
<keyword evidence="3 7" id="KW-0133">Cell shape</keyword>
<evidence type="ECO:0000256" key="6">
    <source>
        <dbReference type="ARBA" id="ARBA00023316"/>
    </source>
</evidence>
<keyword evidence="8" id="KW-0732">Signal</keyword>
<feature type="active site" description="Nucleophile" evidence="7">
    <location>
        <position position="326"/>
    </location>
</feature>
<organism evidence="10 11">
    <name type="scientific">Lentzea fradiae</name>
    <dbReference type="NCBI Taxonomy" id="200378"/>
    <lineage>
        <taxon>Bacteria</taxon>
        <taxon>Bacillati</taxon>
        <taxon>Actinomycetota</taxon>
        <taxon>Actinomycetes</taxon>
        <taxon>Pseudonocardiales</taxon>
        <taxon>Pseudonocardiaceae</taxon>
        <taxon>Lentzea</taxon>
    </lineage>
</organism>
<feature type="active site" description="Proton donor/acceptor" evidence="7">
    <location>
        <position position="308"/>
    </location>
</feature>
<dbReference type="STRING" id="200378.SAMN05216553_102322"/>
<dbReference type="GO" id="GO:0071972">
    <property type="term" value="F:peptidoglycan L,D-transpeptidase activity"/>
    <property type="evidence" value="ECO:0007669"/>
    <property type="project" value="TreeGrafter"/>
</dbReference>
<comment type="pathway">
    <text evidence="1 7">Cell wall biogenesis; peptidoglycan biosynthesis.</text>
</comment>
<dbReference type="InterPro" id="IPR041280">
    <property type="entry name" value="Big_10"/>
</dbReference>
<dbReference type="Pfam" id="PF03734">
    <property type="entry name" value="YkuD"/>
    <property type="match status" value="1"/>
</dbReference>
<keyword evidence="4 7" id="KW-0573">Peptidoglycan synthesis</keyword>
<dbReference type="InterPro" id="IPR005490">
    <property type="entry name" value="LD_TPept_cat_dom"/>
</dbReference>
<feature type="signal peptide" evidence="8">
    <location>
        <begin position="1"/>
        <end position="21"/>
    </location>
</feature>
<dbReference type="AlphaFoldDB" id="A0A1G7MHF4"/>
<evidence type="ECO:0000313" key="10">
    <source>
        <dbReference type="EMBL" id="SDF61272.1"/>
    </source>
</evidence>
<accession>A0A1G7MHF4</accession>
<reference evidence="11" key="1">
    <citation type="submission" date="2016-10" db="EMBL/GenBank/DDBJ databases">
        <authorList>
            <person name="Varghese N."/>
            <person name="Submissions S."/>
        </authorList>
    </citation>
    <scope>NUCLEOTIDE SEQUENCE [LARGE SCALE GENOMIC DNA]</scope>
    <source>
        <strain evidence="11">CGMCC 4.3506</strain>
    </source>
</reference>
<name>A0A1G7MHF4_9PSEU</name>
<keyword evidence="2" id="KW-0808">Transferase</keyword>
<evidence type="ECO:0000256" key="8">
    <source>
        <dbReference type="SAM" id="SignalP"/>
    </source>
</evidence>
<feature type="domain" description="L,D-TPase catalytic" evidence="9">
    <location>
        <begin position="229"/>
        <end position="350"/>
    </location>
</feature>
<evidence type="ECO:0000256" key="5">
    <source>
        <dbReference type="ARBA" id="ARBA00023315"/>
    </source>
</evidence>
<keyword evidence="10" id="KW-0449">Lipoprotein</keyword>
<dbReference type="EMBL" id="FNCC01000002">
    <property type="protein sequence ID" value="SDF61272.1"/>
    <property type="molecule type" value="Genomic_DNA"/>
</dbReference>
<dbReference type="Gene3D" id="2.40.440.10">
    <property type="entry name" value="L,D-transpeptidase catalytic domain-like"/>
    <property type="match status" value="1"/>
</dbReference>
<feature type="chain" id="PRO_5011591657" evidence="8">
    <location>
        <begin position="22"/>
        <end position="381"/>
    </location>
</feature>
<dbReference type="CDD" id="cd16913">
    <property type="entry name" value="YkuD_like"/>
    <property type="match status" value="1"/>
</dbReference>
<dbReference type="Pfam" id="PF17964">
    <property type="entry name" value="Big_10"/>
    <property type="match status" value="1"/>
</dbReference>
<dbReference type="InterPro" id="IPR050979">
    <property type="entry name" value="LD-transpeptidase"/>
</dbReference>
<dbReference type="SUPFAM" id="SSF141523">
    <property type="entry name" value="L,D-transpeptidase catalytic domain-like"/>
    <property type="match status" value="1"/>
</dbReference>
<dbReference type="OrthoDB" id="5242354at2"/>
<evidence type="ECO:0000256" key="1">
    <source>
        <dbReference type="ARBA" id="ARBA00004752"/>
    </source>
</evidence>
<dbReference type="Proteomes" id="UP000199623">
    <property type="component" value="Unassembled WGS sequence"/>
</dbReference>
<keyword evidence="5" id="KW-0012">Acyltransferase</keyword>
<dbReference type="PROSITE" id="PS52029">
    <property type="entry name" value="LD_TPASE"/>
    <property type="match status" value="1"/>
</dbReference>
<dbReference type="UniPathway" id="UPA00219"/>
<dbReference type="GO" id="GO:0018104">
    <property type="term" value="P:peptidoglycan-protein cross-linking"/>
    <property type="evidence" value="ECO:0007669"/>
    <property type="project" value="TreeGrafter"/>
</dbReference>
<proteinExistence type="predicted"/>
<dbReference type="PANTHER" id="PTHR30582:SF2">
    <property type="entry name" value="L,D-TRANSPEPTIDASE YCIB-RELATED"/>
    <property type="match status" value="1"/>
</dbReference>
<sequence>MFRPLILVALLGLGACGGAPGAPSEVAPVVQEEKAKAAVAVTPASGEDVSPAGPFQVGVTGGELTSVALTGADGRVVEGELTGDRWVATEDLGYDKSYTWSGSAKGRDGADVPVTGSFRTVKPQRLTKASLNVGDHQTYGIAMPVKVSFSAPVQDKAAVQKAMTVTTSVPTEGAWAWLSDREAHWRPREYFKPNTEVKVDIDVYGVPFGGGAYGAEDVHAQFKIADRALVAKANTQTHRFEIYRDGTLLHDFPASYGMESDKRAETRNGIHVVQQKEAARTMTNAVFGYKDIPVTWAVLISQNGEFVHENNGTIPSQGKENVSHGCANLSGANAKIFYDLTMIGDPVEVVGSSVPMQASDGDYYDWVFDWAEWTSKSAVAS</sequence>
<evidence type="ECO:0000256" key="2">
    <source>
        <dbReference type="ARBA" id="ARBA00022679"/>
    </source>
</evidence>
<evidence type="ECO:0000256" key="7">
    <source>
        <dbReference type="PROSITE-ProRule" id="PRU01373"/>
    </source>
</evidence>
<dbReference type="Gene3D" id="2.60.40.3710">
    <property type="match status" value="1"/>
</dbReference>
<dbReference type="GO" id="GO:0016746">
    <property type="term" value="F:acyltransferase activity"/>
    <property type="evidence" value="ECO:0007669"/>
    <property type="project" value="UniProtKB-KW"/>
</dbReference>
<dbReference type="GO" id="GO:0005576">
    <property type="term" value="C:extracellular region"/>
    <property type="evidence" value="ECO:0007669"/>
    <property type="project" value="TreeGrafter"/>
</dbReference>
<evidence type="ECO:0000313" key="11">
    <source>
        <dbReference type="Proteomes" id="UP000199623"/>
    </source>
</evidence>
<protein>
    <submittedName>
        <fullName evidence="10">Lipoprotein-anchoring transpeptidase ErfK/SrfK</fullName>
    </submittedName>
</protein>
<keyword evidence="11" id="KW-1185">Reference proteome</keyword>
<dbReference type="CDD" id="cd13432">
    <property type="entry name" value="LDT_IgD_like_2"/>
    <property type="match status" value="1"/>
</dbReference>
<evidence type="ECO:0000256" key="3">
    <source>
        <dbReference type="ARBA" id="ARBA00022960"/>
    </source>
</evidence>
<dbReference type="GO" id="GO:0008360">
    <property type="term" value="P:regulation of cell shape"/>
    <property type="evidence" value="ECO:0007669"/>
    <property type="project" value="UniProtKB-UniRule"/>
</dbReference>
<dbReference type="PANTHER" id="PTHR30582">
    <property type="entry name" value="L,D-TRANSPEPTIDASE"/>
    <property type="match status" value="1"/>
</dbReference>
<dbReference type="PROSITE" id="PS51257">
    <property type="entry name" value="PROKAR_LIPOPROTEIN"/>
    <property type="match status" value="1"/>
</dbReference>